<gene>
    <name evidence="6" type="ORF">Y1Q_0008577</name>
</gene>
<evidence type="ECO:0000256" key="1">
    <source>
        <dbReference type="ARBA" id="ARBA00004613"/>
    </source>
</evidence>
<feature type="chain" id="PRO_5007586309" evidence="4">
    <location>
        <begin position="20"/>
        <end position="306"/>
    </location>
</feature>
<evidence type="ECO:0000256" key="4">
    <source>
        <dbReference type="SAM" id="SignalP"/>
    </source>
</evidence>
<feature type="signal peptide" evidence="4">
    <location>
        <begin position="1"/>
        <end position="19"/>
    </location>
</feature>
<evidence type="ECO:0000259" key="5">
    <source>
        <dbReference type="SMART" id="SM00134"/>
    </source>
</evidence>
<keyword evidence="4" id="KW-0732">Signal</keyword>
<accession>A0A151NRP2</accession>
<evidence type="ECO:0000313" key="6">
    <source>
        <dbReference type="EMBL" id="KYO39370.1"/>
    </source>
</evidence>
<dbReference type="SMART" id="SM00134">
    <property type="entry name" value="LU"/>
    <property type="match status" value="2"/>
</dbReference>
<dbReference type="AlphaFoldDB" id="A0A151NRP2"/>
<keyword evidence="7" id="KW-1185">Reference proteome</keyword>
<dbReference type="PANTHER" id="PTHR20914:SF9">
    <property type="entry name" value="COILED, ISOFORM A"/>
    <property type="match status" value="1"/>
</dbReference>
<evidence type="ECO:0000256" key="3">
    <source>
        <dbReference type="SAM" id="MobiDB-lite"/>
    </source>
</evidence>
<evidence type="ECO:0000313" key="7">
    <source>
        <dbReference type="Proteomes" id="UP000050525"/>
    </source>
</evidence>
<keyword evidence="2" id="KW-0964">Secreted</keyword>
<dbReference type="InterPro" id="IPR050918">
    <property type="entry name" value="CNF-like_PLA2_Inhibitor"/>
</dbReference>
<sequence length="306" mass="32364">MTPTLYMVMLLGLLVTASGLRCPKCLPWQGNCKGKVEMCVPGQNACVVQQLRLTSVMENALRVGCRKCEVLPSDTEAGFSVTSTCCFTDLCKAIDMSLPSLALGPPCQSCVGSATTCGPNSPTVTCGDPRGQCVQISRRLLPGEKGDTMYKACGWQGPSEELLAIAAGPDLAYVHVQRCRGAGCNNGSFAEVPRGKPNGKLCYTCRDTGAGECNRRQMPTMSCTGAMDQCVKVRSTDWNKPAILLRGCGTPNLCGPLQPRGRLLLPFERKVHCCSGNHCNYEAPLPASRARPPAAPGTAAAGGAWS</sequence>
<reference evidence="6 7" key="1">
    <citation type="journal article" date="2012" name="Genome Biol.">
        <title>Sequencing three crocodilian genomes to illuminate the evolution of archosaurs and amniotes.</title>
        <authorList>
            <person name="St John J.A."/>
            <person name="Braun E.L."/>
            <person name="Isberg S.R."/>
            <person name="Miles L.G."/>
            <person name="Chong A.Y."/>
            <person name="Gongora J."/>
            <person name="Dalzell P."/>
            <person name="Moran C."/>
            <person name="Bed'hom B."/>
            <person name="Abzhanov A."/>
            <person name="Burgess S.C."/>
            <person name="Cooksey A.M."/>
            <person name="Castoe T.A."/>
            <person name="Crawford N.G."/>
            <person name="Densmore L.D."/>
            <person name="Drew J.C."/>
            <person name="Edwards S.V."/>
            <person name="Faircloth B.C."/>
            <person name="Fujita M.K."/>
            <person name="Greenwold M.J."/>
            <person name="Hoffmann F.G."/>
            <person name="Howard J.M."/>
            <person name="Iguchi T."/>
            <person name="Janes D.E."/>
            <person name="Khan S.Y."/>
            <person name="Kohno S."/>
            <person name="de Koning A.J."/>
            <person name="Lance S.L."/>
            <person name="McCarthy F.M."/>
            <person name="McCormack J.E."/>
            <person name="Merchant M.E."/>
            <person name="Peterson D.G."/>
            <person name="Pollock D.D."/>
            <person name="Pourmand N."/>
            <person name="Raney B.J."/>
            <person name="Roessler K.A."/>
            <person name="Sanford J.R."/>
            <person name="Sawyer R.H."/>
            <person name="Schmidt C.J."/>
            <person name="Triplett E.W."/>
            <person name="Tuberville T.D."/>
            <person name="Venegas-Anaya M."/>
            <person name="Howard J.T."/>
            <person name="Jarvis E.D."/>
            <person name="Guillette L.J.Jr."/>
            <person name="Glenn T.C."/>
            <person name="Green R.E."/>
            <person name="Ray D.A."/>
        </authorList>
    </citation>
    <scope>NUCLEOTIDE SEQUENCE [LARGE SCALE GENOMIC DNA]</scope>
    <source>
        <strain evidence="6">KSC_2009_1</strain>
    </source>
</reference>
<name>A0A151NRP2_ALLMI</name>
<feature type="domain" description="UPAR/Ly6" evidence="5">
    <location>
        <begin position="202"/>
        <end position="292"/>
    </location>
</feature>
<dbReference type="OrthoDB" id="5945173at2759"/>
<dbReference type="InterPro" id="IPR045860">
    <property type="entry name" value="Snake_toxin-like_sf"/>
</dbReference>
<feature type="region of interest" description="Disordered" evidence="3">
    <location>
        <begin position="287"/>
        <end position="306"/>
    </location>
</feature>
<dbReference type="GO" id="GO:0005576">
    <property type="term" value="C:extracellular region"/>
    <property type="evidence" value="ECO:0007669"/>
    <property type="project" value="UniProtKB-SubCell"/>
</dbReference>
<dbReference type="Pfam" id="PF00021">
    <property type="entry name" value="UPAR_LY6"/>
    <property type="match status" value="3"/>
</dbReference>
<dbReference type="PhylomeDB" id="A0A151NRP2"/>
<feature type="domain" description="UPAR/Ly6" evidence="5">
    <location>
        <begin position="107"/>
        <end position="199"/>
    </location>
</feature>
<evidence type="ECO:0000256" key="2">
    <source>
        <dbReference type="ARBA" id="ARBA00022525"/>
    </source>
</evidence>
<dbReference type="KEGG" id="amj:106737554"/>
<dbReference type="Gene3D" id="2.10.60.10">
    <property type="entry name" value="CD59"/>
    <property type="match status" value="2"/>
</dbReference>
<comment type="caution">
    <text evidence="6">The sequence shown here is derived from an EMBL/GenBank/DDBJ whole genome shotgun (WGS) entry which is preliminary data.</text>
</comment>
<dbReference type="PANTHER" id="PTHR20914">
    <property type="entry name" value="LY6/PLAUR DOMAIN-CONTAINING PROTEIN 8"/>
    <property type="match status" value="1"/>
</dbReference>
<organism evidence="6 7">
    <name type="scientific">Alligator mississippiensis</name>
    <name type="common">American alligator</name>
    <dbReference type="NCBI Taxonomy" id="8496"/>
    <lineage>
        <taxon>Eukaryota</taxon>
        <taxon>Metazoa</taxon>
        <taxon>Chordata</taxon>
        <taxon>Craniata</taxon>
        <taxon>Vertebrata</taxon>
        <taxon>Euteleostomi</taxon>
        <taxon>Archelosauria</taxon>
        <taxon>Archosauria</taxon>
        <taxon>Crocodylia</taxon>
        <taxon>Alligatoridae</taxon>
        <taxon>Alligatorinae</taxon>
        <taxon>Alligator</taxon>
    </lineage>
</organism>
<dbReference type="SUPFAM" id="SSF57302">
    <property type="entry name" value="Snake toxin-like"/>
    <property type="match status" value="3"/>
</dbReference>
<comment type="subcellular location">
    <subcellularLocation>
        <location evidence="1">Secreted</location>
    </subcellularLocation>
</comment>
<dbReference type="InterPro" id="IPR016054">
    <property type="entry name" value="LY6_UPA_recep-like"/>
</dbReference>
<proteinExistence type="predicted"/>
<protein>
    <submittedName>
        <fullName evidence="6">Urokinase plasminogen activator surface receptor-like</fullName>
    </submittedName>
</protein>
<dbReference type="GO" id="GO:0030154">
    <property type="term" value="P:cell differentiation"/>
    <property type="evidence" value="ECO:0007669"/>
    <property type="project" value="UniProtKB-ARBA"/>
</dbReference>
<dbReference type="GO" id="GO:0016301">
    <property type="term" value="F:kinase activity"/>
    <property type="evidence" value="ECO:0007669"/>
    <property type="project" value="UniProtKB-KW"/>
</dbReference>
<dbReference type="Proteomes" id="UP000050525">
    <property type="component" value="Unassembled WGS sequence"/>
</dbReference>
<dbReference type="EMBL" id="AKHW03002254">
    <property type="protein sequence ID" value="KYO39370.1"/>
    <property type="molecule type" value="Genomic_DNA"/>
</dbReference>
<dbReference type="STRING" id="8496.A0A151NRP2"/>